<dbReference type="Proteomes" id="UP000050509">
    <property type="component" value="Unassembled WGS sequence"/>
</dbReference>
<dbReference type="InterPro" id="IPR052559">
    <property type="entry name" value="V-haloperoxidase"/>
</dbReference>
<reference evidence="2 3" key="1">
    <citation type="submission" date="2015-09" db="EMBL/GenBank/DDBJ databases">
        <title>Draft genome sequence of Kouleothrix aurantiaca JCM 19913.</title>
        <authorList>
            <person name="Hemp J."/>
        </authorList>
    </citation>
    <scope>NUCLEOTIDE SEQUENCE [LARGE SCALE GENOMIC DNA]</scope>
    <source>
        <strain evidence="2 3">COM-B</strain>
    </source>
</reference>
<dbReference type="EMBL" id="LJCR01003812">
    <property type="protein sequence ID" value="KPV42083.1"/>
    <property type="molecule type" value="Genomic_DNA"/>
</dbReference>
<feature type="region of interest" description="Disordered" evidence="1">
    <location>
        <begin position="1"/>
        <end position="22"/>
    </location>
</feature>
<gene>
    <name evidence="2" type="ORF">SE17_44515</name>
</gene>
<dbReference type="PANTHER" id="PTHR34599:SF1">
    <property type="entry name" value="PHOSPHATIDIC ACID PHOSPHATASE TYPE 2_HALOPEROXIDASE DOMAIN-CONTAINING PROTEIN"/>
    <property type="match status" value="1"/>
</dbReference>
<dbReference type="PANTHER" id="PTHR34599">
    <property type="entry name" value="PEROXIDASE-RELATED"/>
    <property type="match status" value="1"/>
</dbReference>
<dbReference type="Gene3D" id="1.10.606.20">
    <property type="match status" value="1"/>
</dbReference>
<dbReference type="SUPFAM" id="SSF48317">
    <property type="entry name" value="Acid phosphatase/Vanadium-dependent haloperoxidase"/>
    <property type="match status" value="1"/>
</dbReference>
<evidence type="ECO:0000313" key="2">
    <source>
        <dbReference type="EMBL" id="KPV42083.1"/>
    </source>
</evidence>
<evidence type="ECO:0000313" key="3">
    <source>
        <dbReference type="Proteomes" id="UP000050509"/>
    </source>
</evidence>
<name>A0A0P9ETF0_9CHLR</name>
<sequence length="118" mass="12869">GENDGNPQTQGDPSWQPFLNAPNYPEFTSGANGAVGALTRMLELYFGTDRVVFTVASTNANAKPKIRTYTRLSGLASDTVEVRIYQGLHFRSADEVARKQGRQVADWAFGHVLRPIGG</sequence>
<evidence type="ECO:0000256" key="1">
    <source>
        <dbReference type="SAM" id="MobiDB-lite"/>
    </source>
</evidence>
<keyword evidence="3" id="KW-1185">Reference proteome</keyword>
<dbReference type="InterPro" id="IPR036938">
    <property type="entry name" value="PAP2/HPO_sf"/>
</dbReference>
<feature type="compositionally biased region" description="Polar residues" evidence="1">
    <location>
        <begin position="1"/>
        <end position="13"/>
    </location>
</feature>
<organism evidence="2 3">
    <name type="scientific">Kouleothrix aurantiaca</name>
    <dbReference type="NCBI Taxonomy" id="186479"/>
    <lineage>
        <taxon>Bacteria</taxon>
        <taxon>Bacillati</taxon>
        <taxon>Chloroflexota</taxon>
        <taxon>Chloroflexia</taxon>
        <taxon>Chloroflexales</taxon>
        <taxon>Roseiflexineae</taxon>
        <taxon>Roseiflexaceae</taxon>
        <taxon>Kouleothrix</taxon>
    </lineage>
</organism>
<feature type="non-terminal residue" evidence="2">
    <location>
        <position position="1"/>
    </location>
</feature>
<dbReference type="AlphaFoldDB" id="A0A0P9ETF0"/>
<proteinExistence type="predicted"/>
<accession>A0A0P9ETF0</accession>
<comment type="caution">
    <text evidence="2">The sequence shown here is derived from an EMBL/GenBank/DDBJ whole genome shotgun (WGS) entry which is preliminary data.</text>
</comment>
<protein>
    <submittedName>
        <fullName evidence="2">Uncharacterized protein</fullName>
    </submittedName>
</protein>